<organism evidence="2 3">
    <name type="scientific">Liparis tanakae</name>
    <name type="common">Tanaka's snailfish</name>
    <dbReference type="NCBI Taxonomy" id="230148"/>
    <lineage>
        <taxon>Eukaryota</taxon>
        <taxon>Metazoa</taxon>
        <taxon>Chordata</taxon>
        <taxon>Craniata</taxon>
        <taxon>Vertebrata</taxon>
        <taxon>Euteleostomi</taxon>
        <taxon>Actinopterygii</taxon>
        <taxon>Neopterygii</taxon>
        <taxon>Teleostei</taxon>
        <taxon>Neoteleostei</taxon>
        <taxon>Acanthomorphata</taxon>
        <taxon>Eupercaria</taxon>
        <taxon>Perciformes</taxon>
        <taxon>Cottioidei</taxon>
        <taxon>Cottales</taxon>
        <taxon>Liparidae</taxon>
        <taxon>Liparis</taxon>
    </lineage>
</organism>
<reference evidence="2 3" key="1">
    <citation type="submission" date="2019-03" db="EMBL/GenBank/DDBJ databases">
        <title>First draft genome of Liparis tanakae, snailfish: a comprehensive survey of snailfish specific genes.</title>
        <authorList>
            <person name="Kim W."/>
            <person name="Song I."/>
            <person name="Jeong J.-H."/>
            <person name="Kim D."/>
            <person name="Kim S."/>
            <person name="Ryu S."/>
            <person name="Song J.Y."/>
            <person name="Lee S.K."/>
        </authorList>
    </citation>
    <scope>NUCLEOTIDE SEQUENCE [LARGE SCALE GENOMIC DNA]</scope>
    <source>
        <tissue evidence="2">Muscle</tissue>
    </source>
</reference>
<name>A0A4Z2HSH0_9TELE</name>
<dbReference type="AlphaFoldDB" id="A0A4Z2HSH0"/>
<evidence type="ECO:0000313" key="3">
    <source>
        <dbReference type="Proteomes" id="UP000314294"/>
    </source>
</evidence>
<accession>A0A4Z2HSH0</accession>
<proteinExistence type="predicted"/>
<comment type="caution">
    <text evidence="2">The sequence shown here is derived from an EMBL/GenBank/DDBJ whole genome shotgun (WGS) entry which is preliminary data.</text>
</comment>
<protein>
    <submittedName>
        <fullName evidence="2">Uncharacterized protein</fullName>
    </submittedName>
</protein>
<dbReference type="EMBL" id="SRLO01000197">
    <property type="protein sequence ID" value="TNN67923.1"/>
    <property type="molecule type" value="Genomic_DNA"/>
</dbReference>
<gene>
    <name evidence="2" type="ORF">EYF80_021892</name>
</gene>
<sequence length="90" mass="10144">MRPERSPRHGERNKEPPTEATGHRGDKRDGKQTVCRPGGTHKDDTDVVNKWRREGGKEACWSTKRPLQAEHRIHAGNNSPRLSTAAGLHF</sequence>
<dbReference type="Proteomes" id="UP000314294">
    <property type="component" value="Unassembled WGS sequence"/>
</dbReference>
<evidence type="ECO:0000256" key="1">
    <source>
        <dbReference type="SAM" id="MobiDB-lite"/>
    </source>
</evidence>
<evidence type="ECO:0000313" key="2">
    <source>
        <dbReference type="EMBL" id="TNN67923.1"/>
    </source>
</evidence>
<feature type="region of interest" description="Disordered" evidence="1">
    <location>
        <begin position="1"/>
        <end position="47"/>
    </location>
</feature>
<feature type="compositionally biased region" description="Basic and acidic residues" evidence="1">
    <location>
        <begin position="1"/>
        <end position="31"/>
    </location>
</feature>
<keyword evidence="3" id="KW-1185">Reference proteome</keyword>